<comment type="similarity">
    <text evidence="3">Belongs to the ustYa family.</text>
</comment>
<comment type="pathway">
    <text evidence="1">Mycotoxin biosynthesis.</text>
</comment>
<evidence type="ECO:0000256" key="3">
    <source>
        <dbReference type="ARBA" id="ARBA00035112"/>
    </source>
</evidence>
<dbReference type="PANTHER" id="PTHR33365">
    <property type="entry name" value="YALI0B05434P"/>
    <property type="match status" value="1"/>
</dbReference>
<evidence type="ECO:0000256" key="4">
    <source>
        <dbReference type="SAM" id="Phobius"/>
    </source>
</evidence>
<keyword evidence="4" id="KW-1133">Transmembrane helix</keyword>
<evidence type="ECO:0000256" key="1">
    <source>
        <dbReference type="ARBA" id="ARBA00004685"/>
    </source>
</evidence>
<protein>
    <recommendedName>
        <fullName evidence="7">Oxidase ustYa</fullName>
    </recommendedName>
</protein>
<dbReference type="OrthoDB" id="3687641at2759"/>
<dbReference type="Pfam" id="PF11807">
    <property type="entry name" value="UstYa"/>
    <property type="match status" value="1"/>
</dbReference>
<keyword evidence="6" id="KW-1185">Reference proteome</keyword>
<keyword evidence="4" id="KW-0812">Transmembrane</keyword>
<reference evidence="6" key="1">
    <citation type="journal article" date="2017" name="bioRxiv">
        <title>Conservation of a gene cluster reveals novel cercosporin biosynthetic mechanisms and extends production to the genus Colletotrichum.</title>
        <authorList>
            <person name="de Jonge R."/>
            <person name="Ebert M.K."/>
            <person name="Huitt-Roehl C.R."/>
            <person name="Pal P."/>
            <person name="Suttle J.C."/>
            <person name="Spanner R.E."/>
            <person name="Neubauer J.D."/>
            <person name="Jurick W.M.II."/>
            <person name="Stott K.A."/>
            <person name="Secor G.A."/>
            <person name="Thomma B.P.H.J."/>
            <person name="Van de Peer Y."/>
            <person name="Townsend C.A."/>
            <person name="Bolton M.D."/>
        </authorList>
    </citation>
    <scope>NUCLEOTIDE SEQUENCE [LARGE SCALE GENOMIC DNA]</scope>
    <source>
        <strain evidence="6">CBS538.71</strain>
    </source>
</reference>
<evidence type="ECO:0000256" key="2">
    <source>
        <dbReference type="ARBA" id="ARBA00023002"/>
    </source>
</evidence>
<evidence type="ECO:0000313" key="5">
    <source>
        <dbReference type="EMBL" id="PPJ60546.1"/>
    </source>
</evidence>
<dbReference type="Proteomes" id="UP000237631">
    <property type="component" value="Unassembled WGS sequence"/>
</dbReference>
<gene>
    <name evidence="5" type="ORF">CBER1_11821</name>
</gene>
<dbReference type="GO" id="GO:0016491">
    <property type="term" value="F:oxidoreductase activity"/>
    <property type="evidence" value="ECO:0007669"/>
    <property type="project" value="UniProtKB-KW"/>
</dbReference>
<dbReference type="STRING" id="357750.A0A2S6CLD2"/>
<accession>A0A2S6CLD2</accession>
<organism evidence="5 6">
    <name type="scientific">Cercospora berteroae</name>
    <dbReference type="NCBI Taxonomy" id="357750"/>
    <lineage>
        <taxon>Eukaryota</taxon>
        <taxon>Fungi</taxon>
        <taxon>Dikarya</taxon>
        <taxon>Ascomycota</taxon>
        <taxon>Pezizomycotina</taxon>
        <taxon>Dothideomycetes</taxon>
        <taxon>Dothideomycetidae</taxon>
        <taxon>Mycosphaerellales</taxon>
        <taxon>Mycosphaerellaceae</taxon>
        <taxon>Cercospora</taxon>
    </lineage>
</organism>
<proteinExistence type="inferred from homology"/>
<comment type="caution">
    <text evidence="5">The sequence shown here is derived from an EMBL/GenBank/DDBJ whole genome shotgun (WGS) entry which is preliminary data.</text>
</comment>
<evidence type="ECO:0000313" key="6">
    <source>
        <dbReference type="Proteomes" id="UP000237631"/>
    </source>
</evidence>
<dbReference type="EMBL" id="PNEN01000261">
    <property type="protein sequence ID" value="PPJ60546.1"/>
    <property type="molecule type" value="Genomic_DNA"/>
</dbReference>
<evidence type="ECO:0008006" key="7">
    <source>
        <dbReference type="Google" id="ProtNLM"/>
    </source>
</evidence>
<feature type="transmembrane region" description="Helical" evidence="4">
    <location>
        <begin position="12"/>
        <end position="29"/>
    </location>
</feature>
<dbReference type="AlphaFoldDB" id="A0A2S6CLD2"/>
<name>A0A2S6CLD2_9PEZI</name>
<sequence>MTSRFQPSKRSVIGIATVTAIFATMFLLYNRIGLLSQKALSATCGKVKPAGPCQNHRALYKEFKSIPEFEDVTGHLSAFTSNISALDHAAHRTALEEISLPEEQFLLVEQNGVPTYFGVTMFHQLHCLHMIRDELAQGSQHRETTLRHDDKQQHGGHDHHWAHCLAYLAHAITCNADDTLEPIVGNLVFDGVERPVVNGEASLHQCHDPWALRALVEKSISRPLTPIDKRVFRTGDRARDFRETI</sequence>
<dbReference type="GO" id="GO:0043386">
    <property type="term" value="P:mycotoxin biosynthetic process"/>
    <property type="evidence" value="ECO:0007669"/>
    <property type="project" value="InterPro"/>
</dbReference>
<dbReference type="PANTHER" id="PTHR33365:SF11">
    <property type="entry name" value="TAT PATHWAY SIGNAL SEQUENCE"/>
    <property type="match status" value="1"/>
</dbReference>
<keyword evidence="2" id="KW-0560">Oxidoreductase</keyword>
<dbReference type="InterPro" id="IPR021765">
    <property type="entry name" value="UstYa-like"/>
</dbReference>
<keyword evidence="4" id="KW-0472">Membrane</keyword>